<evidence type="ECO:0000256" key="1">
    <source>
        <dbReference type="SAM" id="Phobius"/>
    </source>
</evidence>
<dbReference type="InterPro" id="IPR055396">
    <property type="entry name" value="DUF7088"/>
</dbReference>
<gene>
    <name evidence="4" type="primary">gldG</name>
    <name evidence="4" type="ORF">G3567_03725</name>
</gene>
<comment type="caution">
    <text evidence="4">The sequence shown here is derived from an EMBL/GenBank/DDBJ whole genome shotgun (WGS) entry which is preliminary data.</text>
</comment>
<reference evidence="4 5" key="1">
    <citation type="submission" date="2020-02" db="EMBL/GenBank/DDBJ databases">
        <title>Flavobacteriaceae Psychroflexus bacterium YR1-1, complete genome.</title>
        <authorList>
            <person name="Li Y."/>
            <person name="Wu S."/>
        </authorList>
    </citation>
    <scope>NUCLEOTIDE SEQUENCE [LARGE SCALE GENOMIC DNA]</scope>
    <source>
        <strain evidence="4 5">YR1-1</strain>
    </source>
</reference>
<name>A0A6B3QZR8_9FLAO</name>
<keyword evidence="1" id="KW-0472">Membrane</keyword>
<proteinExistence type="predicted"/>
<sequence length="551" mass="62948">MKKIFGILVIIVLANLLASEYFFRLDFTSDGRYTLSDSTLELIDSIENPIFIQVYLTGDLPAEFKRLQTETRYMLEELQAYNSNIKFEFVNPLDSGLEALEVANRFYELGMSPESLNIRENGKMTERLLFPWAVANYKNQQTPIQLIQKTLTQSNSELIQKSVEHLEYAFASSFIKLTRERHQKIAILKGQGELQDQYISDFLTTLKPYYLIAPFTLDSINTAPERTLDLLKTYDLIIDAKPSEAFNEEKVYALDQYIMSGGKALWLTEHVNVEKERLYEASKSTIALPNDLNLYSLFFKYGIRINPQLVNDLYSAPIVLASGSGNSTQLTRFPWFYDPLGNIGQKHPITSNLNPVKFEFANPIDTLPSSLKQTILLESSELSRIVGVPSEINLNDITQEPDPRLYKTGQYPLAVLVEGKFTSAYQSKLKPFQLQDPLEISPETQQVFIADGDVIKNQVQSGKALELGFDRYTGLTYGNKTFLLNTVNYLLGDEDLVNLRNKSIQLDAMDLEALEDEKLTWQIFNLAIPLLSILIFGGAFYYWRRQKYKTD</sequence>
<dbReference type="InterPro" id="IPR019863">
    <property type="entry name" value="Motility-assoc_ABC-rel_GldG"/>
</dbReference>
<dbReference type="NCBIfam" id="TIGR03521">
    <property type="entry name" value="GldG"/>
    <property type="match status" value="1"/>
</dbReference>
<dbReference type="Pfam" id="PF09822">
    <property type="entry name" value="ABC_transp_aux"/>
    <property type="match status" value="1"/>
</dbReference>
<accession>A0A6B3QZR8</accession>
<dbReference type="AlphaFoldDB" id="A0A6B3QZR8"/>
<evidence type="ECO:0000259" key="3">
    <source>
        <dbReference type="Pfam" id="PF23357"/>
    </source>
</evidence>
<keyword evidence="1" id="KW-1133">Transmembrane helix</keyword>
<protein>
    <submittedName>
        <fullName evidence="4">Gliding motility-associated ABC transporter substrate-binding protein GldG</fullName>
    </submittedName>
</protein>
<feature type="domain" description="ABC-type uncharacterised transport system" evidence="2">
    <location>
        <begin position="183"/>
        <end position="485"/>
    </location>
</feature>
<keyword evidence="5" id="KW-1185">Reference proteome</keyword>
<dbReference type="RefSeq" id="WP_164003984.1">
    <property type="nucleotide sequence ID" value="NZ_JAAIKD010000002.1"/>
</dbReference>
<evidence type="ECO:0000259" key="2">
    <source>
        <dbReference type="Pfam" id="PF09822"/>
    </source>
</evidence>
<evidence type="ECO:0000313" key="4">
    <source>
        <dbReference type="EMBL" id="NEV93258.1"/>
    </source>
</evidence>
<keyword evidence="1" id="KW-0812">Transmembrane</keyword>
<evidence type="ECO:0000313" key="5">
    <source>
        <dbReference type="Proteomes" id="UP000478505"/>
    </source>
</evidence>
<dbReference type="Pfam" id="PF23357">
    <property type="entry name" value="DUF7088"/>
    <property type="match status" value="1"/>
</dbReference>
<dbReference type="Proteomes" id="UP000478505">
    <property type="component" value="Unassembled WGS sequence"/>
</dbReference>
<dbReference type="EMBL" id="JAAIKD010000002">
    <property type="protein sequence ID" value="NEV93258.1"/>
    <property type="molecule type" value="Genomic_DNA"/>
</dbReference>
<dbReference type="InterPro" id="IPR019196">
    <property type="entry name" value="ABC_transp_unknown"/>
</dbReference>
<organism evidence="4 5">
    <name type="scientific">Psychroflexus aurantiacus</name>
    <dbReference type="NCBI Taxonomy" id="2709310"/>
    <lineage>
        <taxon>Bacteria</taxon>
        <taxon>Pseudomonadati</taxon>
        <taxon>Bacteroidota</taxon>
        <taxon>Flavobacteriia</taxon>
        <taxon>Flavobacteriales</taxon>
        <taxon>Flavobacteriaceae</taxon>
        <taxon>Psychroflexus</taxon>
    </lineage>
</organism>
<feature type="domain" description="DUF7088" evidence="3">
    <location>
        <begin position="30"/>
        <end position="135"/>
    </location>
</feature>
<feature type="transmembrane region" description="Helical" evidence="1">
    <location>
        <begin position="523"/>
        <end position="543"/>
    </location>
</feature>